<dbReference type="SUPFAM" id="SSF52402">
    <property type="entry name" value="Adenine nucleotide alpha hydrolases-like"/>
    <property type="match status" value="1"/>
</dbReference>
<dbReference type="Proteomes" id="UP000229529">
    <property type="component" value="Unassembled WGS sequence"/>
</dbReference>
<name>A0ABX4MHP0_9HYPH</name>
<evidence type="ECO:0000256" key="1">
    <source>
        <dbReference type="ARBA" id="ARBA00022982"/>
    </source>
</evidence>
<dbReference type="SMART" id="SM00893">
    <property type="entry name" value="ETF"/>
    <property type="match status" value="1"/>
</dbReference>
<keyword evidence="1" id="KW-0249">Electron transport</keyword>
<proteinExistence type="predicted"/>
<evidence type="ECO:0000313" key="4">
    <source>
        <dbReference type="Proteomes" id="UP000229529"/>
    </source>
</evidence>
<comment type="caution">
    <text evidence="3">The sequence shown here is derived from an EMBL/GenBank/DDBJ whole genome shotgun (WGS) entry which is preliminary data.</text>
</comment>
<accession>A0ABX4MHP0</accession>
<sequence length="228" mass="25297">MNKGTLDYKKTKRIIDPIDEASIAAAVNFRKIVPSVEVLVICVSRESDRSLLRYALAMGANEVIFVSIASSDNILVDGLVIAKILRRVIIAEQFDLVLVGKASSDNGSGFVGPALSTLLGWRQLYYICSLLGEDAGQLKIKCRILNRILIFLIKLPCVLVCEFEKSDKFVSSLDFINSKNKSIRVKTFNKLNLISNSSISVVNYIVPKKIRLVKIVNNVNNLMSILFS</sequence>
<dbReference type="Pfam" id="PF01012">
    <property type="entry name" value="ETF"/>
    <property type="match status" value="1"/>
</dbReference>
<gene>
    <name evidence="3" type="primary">etfB</name>
    <name evidence="3" type="ORF">alecur_22</name>
</gene>
<keyword evidence="4" id="KW-1185">Reference proteome</keyword>
<dbReference type="Gene3D" id="3.40.50.620">
    <property type="entry name" value="HUPs"/>
    <property type="match status" value="1"/>
</dbReference>
<dbReference type="InterPro" id="IPR014730">
    <property type="entry name" value="ETF_a/b_N"/>
</dbReference>
<protein>
    <submittedName>
        <fullName evidence="3">Electron transfer flavoprotein small subunit</fullName>
    </submittedName>
</protein>
<evidence type="ECO:0000259" key="2">
    <source>
        <dbReference type="SMART" id="SM00893"/>
    </source>
</evidence>
<evidence type="ECO:0000313" key="3">
    <source>
        <dbReference type="EMBL" id="PIM96580.1"/>
    </source>
</evidence>
<dbReference type="InterPro" id="IPR014729">
    <property type="entry name" value="Rossmann-like_a/b/a_fold"/>
</dbReference>
<dbReference type="InterPro" id="IPR012255">
    <property type="entry name" value="ETF_b"/>
</dbReference>
<keyword evidence="1" id="KW-0813">Transport</keyword>
<organism evidence="3 4">
    <name type="scientific">Candidatus Hodgkinia cicadicola</name>
    <dbReference type="NCBI Taxonomy" id="573658"/>
    <lineage>
        <taxon>Bacteria</taxon>
        <taxon>Pseudomonadati</taxon>
        <taxon>Pseudomonadota</taxon>
        <taxon>Alphaproteobacteria</taxon>
        <taxon>Hyphomicrobiales</taxon>
        <taxon>Candidatus Hodgkinia</taxon>
    </lineage>
</organism>
<dbReference type="EMBL" id="NXGS01000007">
    <property type="protein sequence ID" value="PIM96580.1"/>
    <property type="molecule type" value="Genomic_DNA"/>
</dbReference>
<feature type="domain" description="Electron transfer flavoprotein alpha/beta-subunit N-terminal" evidence="2">
    <location>
        <begin position="3"/>
        <end position="187"/>
    </location>
</feature>
<reference evidence="3" key="1">
    <citation type="submission" date="2017-09" db="EMBL/GenBank/DDBJ databases">
        <authorList>
            <person name="Campbell M.A."/>
            <person name="Lukasik P."/>
            <person name="Simon C."/>
            <person name="McCutcheon J.P."/>
        </authorList>
    </citation>
    <scope>NUCLEOTIDE SEQUENCE [LARGE SCALE GENOMIC DNA]</scope>
    <source>
        <strain evidence="3">ALECUR</strain>
    </source>
</reference>
<dbReference type="PANTHER" id="PTHR21294">
    <property type="entry name" value="ELECTRON TRANSFER FLAVOPROTEIN BETA-SUBUNIT"/>
    <property type="match status" value="1"/>
</dbReference>